<protein>
    <submittedName>
        <fullName evidence="2">Uncharacterized protein</fullName>
    </submittedName>
</protein>
<keyword evidence="3" id="KW-1185">Reference proteome</keyword>
<gene>
    <name evidence="2" type="primary">Cnig_chr_X.g23872</name>
    <name evidence="2" type="ORF">B9Z55_023872</name>
</gene>
<accession>A0A2G5SRL0</accession>
<comment type="caution">
    <text evidence="2">The sequence shown here is derived from an EMBL/GenBank/DDBJ whole genome shotgun (WGS) entry which is preliminary data.</text>
</comment>
<dbReference type="Proteomes" id="UP000230233">
    <property type="component" value="Chromosome X"/>
</dbReference>
<proteinExistence type="predicted"/>
<feature type="compositionally biased region" description="Polar residues" evidence="1">
    <location>
        <begin position="179"/>
        <end position="206"/>
    </location>
</feature>
<evidence type="ECO:0000256" key="1">
    <source>
        <dbReference type="SAM" id="MobiDB-lite"/>
    </source>
</evidence>
<feature type="region of interest" description="Disordered" evidence="1">
    <location>
        <begin position="172"/>
        <end position="213"/>
    </location>
</feature>
<name>A0A2G5SRL0_9PELO</name>
<organism evidence="2 3">
    <name type="scientific">Caenorhabditis nigoni</name>
    <dbReference type="NCBI Taxonomy" id="1611254"/>
    <lineage>
        <taxon>Eukaryota</taxon>
        <taxon>Metazoa</taxon>
        <taxon>Ecdysozoa</taxon>
        <taxon>Nematoda</taxon>
        <taxon>Chromadorea</taxon>
        <taxon>Rhabditida</taxon>
        <taxon>Rhabditina</taxon>
        <taxon>Rhabditomorpha</taxon>
        <taxon>Rhabditoidea</taxon>
        <taxon>Rhabditidae</taxon>
        <taxon>Peloderinae</taxon>
        <taxon>Caenorhabditis</taxon>
    </lineage>
</organism>
<reference evidence="3" key="1">
    <citation type="submission" date="2017-10" db="EMBL/GenBank/DDBJ databases">
        <title>Rapid genome shrinkage in a self-fertile nematode reveals novel sperm competition proteins.</title>
        <authorList>
            <person name="Yin D."/>
            <person name="Schwarz E.M."/>
            <person name="Thomas C.G."/>
            <person name="Felde R.L."/>
            <person name="Korf I.F."/>
            <person name="Cutter A.D."/>
            <person name="Schartner C.M."/>
            <person name="Ralston E.J."/>
            <person name="Meyer B.J."/>
            <person name="Haag E.S."/>
        </authorList>
    </citation>
    <scope>NUCLEOTIDE SEQUENCE [LARGE SCALE GENOMIC DNA]</scope>
    <source>
        <strain evidence="3">JU1422</strain>
    </source>
</reference>
<evidence type="ECO:0000313" key="3">
    <source>
        <dbReference type="Proteomes" id="UP000230233"/>
    </source>
</evidence>
<dbReference type="EMBL" id="PDUG01000006">
    <property type="protein sequence ID" value="PIC17734.1"/>
    <property type="molecule type" value="Genomic_DNA"/>
</dbReference>
<sequence length="250" mass="27590">MDHKMSIPLSSTNIHSSLGSRKFASTRMDSSHISGLCSTTTKIRARPSKKCIIKFSKTLSEMNIPSTPSLLKDAYGASLNPASTKDVTFRVRGSTRERSVNFENAITLGLEAARQTKTTRKIPYAAAAVWALSCYESKLQRHPPSTYFIGRSRYKEVKTDFATSMAELSAAFGPKRSDQPSPTLQSEFGSVSECGSSTSEETNPSDVSYFPPMAINYTNKNSQGFEGSYDDFMAAQGENDDFFRQCFQPK</sequence>
<evidence type="ECO:0000313" key="2">
    <source>
        <dbReference type="EMBL" id="PIC17734.1"/>
    </source>
</evidence>
<dbReference type="AlphaFoldDB" id="A0A2G5SRL0"/>